<protein>
    <submittedName>
        <fullName evidence="1">TPR-like protein</fullName>
    </submittedName>
</protein>
<dbReference type="InterPro" id="IPR027417">
    <property type="entry name" value="P-loop_NTPase"/>
</dbReference>
<dbReference type="AlphaFoldDB" id="A0A2V1DMG7"/>
<dbReference type="InterPro" id="IPR053137">
    <property type="entry name" value="NLR-like"/>
</dbReference>
<dbReference type="Pfam" id="PF13374">
    <property type="entry name" value="TPR_10"/>
    <property type="match status" value="1"/>
</dbReference>
<evidence type="ECO:0000313" key="1">
    <source>
        <dbReference type="EMBL" id="PVH98334.1"/>
    </source>
</evidence>
<dbReference type="Gene3D" id="3.40.50.300">
    <property type="entry name" value="P-loop containing nucleotide triphosphate hydrolases"/>
    <property type="match status" value="1"/>
</dbReference>
<dbReference type="InterPro" id="IPR011990">
    <property type="entry name" value="TPR-like_helical_dom_sf"/>
</dbReference>
<dbReference type="OrthoDB" id="20872at2759"/>
<organism evidence="1 2">
    <name type="scientific">Periconia macrospinosa</name>
    <dbReference type="NCBI Taxonomy" id="97972"/>
    <lineage>
        <taxon>Eukaryota</taxon>
        <taxon>Fungi</taxon>
        <taxon>Dikarya</taxon>
        <taxon>Ascomycota</taxon>
        <taxon>Pezizomycotina</taxon>
        <taxon>Dothideomycetes</taxon>
        <taxon>Pleosporomycetidae</taxon>
        <taxon>Pleosporales</taxon>
        <taxon>Massarineae</taxon>
        <taxon>Periconiaceae</taxon>
        <taxon>Periconia</taxon>
    </lineage>
</organism>
<proteinExistence type="predicted"/>
<dbReference type="EMBL" id="KZ805416">
    <property type="protein sequence ID" value="PVH98334.1"/>
    <property type="molecule type" value="Genomic_DNA"/>
</dbReference>
<dbReference type="Pfam" id="PF13424">
    <property type="entry name" value="TPR_12"/>
    <property type="match status" value="2"/>
</dbReference>
<dbReference type="STRING" id="97972.A0A2V1DMG7"/>
<accession>A0A2V1DMG7</accession>
<sequence length="631" mass="71260">MLKQKLIVSQDCQKMTVVGLGGTGKTQVALQFAYLVKEIWPECSIFWVPALSFEGFEQAYAAIARELHISQKEEDVKDVVRQRLSSARAGKWLLVLDNADDSDILFGTAGSHGIVDYLPESEEGMTVYTTRIMDVAVSLTRGDTATKELLDELVYLPLAIAQAAAYLNRNRMTIAKYLHLLRNTEQGLVSLMSREFRDDTRYKGSDNAVAATWVVSFSQIQTEAPVAADLLAFMSCIEWKAIPRSLLPEVLSEEQMENAIGTLCGYSFLVRRKNAESQEEGEEEEKEGEEWYDMHRLVHLAIRVWIDQHGNEAEVTQKTTRHVADVFPIATYENRALWRAYLPHALRLLEDEQDFNNEGKSQLCLWVGRCLLFDDRIPEAVKWLEKRCQWVERLDEEDSKRLLASQHTLARAYLEDGQLKKAVELLEHVVAVKKKVLAEDHPDQLASQHALAIMYREDGQVKKSVELLEHVVAVGTKVLVEDHPSRLASQHQLALAYNEDGQTKKAVELLEHVVAVRTKVLAEDHRSRLVAQHSLAVVYKADGQVKKAIELLEHVVAVEAVVLRDDHPSKLVSQHQLALLYEADGQVKKAVGLLEHVVAVRAVVLRDDHPARLRSEDALAYYKSKLESTDS</sequence>
<dbReference type="PANTHER" id="PTHR46082:SF6">
    <property type="entry name" value="AAA+ ATPASE DOMAIN-CONTAINING PROTEIN-RELATED"/>
    <property type="match status" value="1"/>
</dbReference>
<keyword evidence="2" id="KW-1185">Reference proteome</keyword>
<name>A0A2V1DMG7_9PLEO</name>
<dbReference type="Gene3D" id="1.25.40.10">
    <property type="entry name" value="Tetratricopeptide repeat domain"/>
    <property type="match status" value="1"/>
</dbReference>
<dbReference type="PANTHER" id="PTHR46082">
    <property type="entry name" value="ATP/GTP-BINDING PROTEIN-RELATED"/>
    <property type="match status" value="1"/>
</dbReference>
<evidence type="ECO:0000313" key="2">
    <source>
        <dbReference type="Proteomes" id="UP000244855"/>
    </source>
</evidence>
<dbReference type="SUPFAM" id="SSF52540">
    <property type="entry name" value="P-loop containing nucleoside triphosphate hydrolases"/>
    <property type="match status" value="1"/>
</dbReference>
<dbReference type="Proteomes" id="UP000244855">
    <property type="component" value="Unassembled WGS sequence"/>
</dbReference>
<dbReference type="SUPFAM" id="SSF48452">
    <property type="entry name" value="TPR-like"/>
    <property type="match status" value="2"/>
</dbReference>
<gene>
    <name evidence="1" type="ORF">DM02DRAFT_596193</name>
</gene>
<reference evidence="1 2" key="1">
    <citation type="journal article" date="2018" name="Sci. Rep.">
        <title>Comparative genomics provides insights into the lifestyle and reveals functional heterogeneity of dark septate endophytic fungi.</title>
        <authorList>
            <person name="Knapp D.G."/>
            <person name="Nemeth J.B."/>
            <person name="Barry K."/>
            <person name="Hainaut M."/>
            <person name="Henrissat B."/>
            <person name="Johnson J."/>
            <person name="Kuo A."/>
            <person name="Lim J.H.P."/>
            <person name="Lipzen A."/>
            <person name="Nolan M."/>
            <person name="Ohm R.A."/>
            <person name="Tamas L."/>
            <person name="Grigoriev I.V."/>
            <person name="Spatafora J.W."/>
            <person name="Nagy L.G."/>
            <person name="Kovacs G.M."/>
        </authorList>
    </citation>
    <scope>NUCLEOTIDE SEQUENCE [LARGE SCALE GENOMIC DNA]</scope>
    <source>
        <strain evidence="1 2">DSE2036</strain>
    </source>
</reference>